<accession>M3EK71</accession>
<dbReference type="EMBL" id="KB405060">
    <property type="protein sequence ID" value="EMF56766.1"/>
    <property type="molecule type" value="Genomic_DNA"/>
</dbReference>
<reference evidence="3" key="1">
    <citation type="journal article" date="2013" name="Genome Announc.">
        <title>Draft Genome Sequence of Streptomyces bottropensis ATCC 25435, a Bottromycin-Producing Actinomycete.</title>
        <authorList>
            <person name="Zhang H."/>
            <person name="Zhou W."/>
            <person name="Zhuang Y."/>
            <person name="Liang X."/>
            <person name="Liu T."/>
        </authorList>
    </citation>
    <scope>NUCLEOTIDE SEQUENCE [LARGE SCALE GENOMIC DNA]</scope>
    <source>
        <strain evidence="3">ATCC 25435</strain>
    </source>
</reference>
<gene>
    <name evidence="2" type="ORF">SBD_1850</name>
</gene>
<dbReference type="Proteomes" id="UP000030760">
    <property type="component" value="Unassembled WGS sequence"/>
</dbReference>
<keyword evidence="1" id="KW-0732">Signal</keyword>
<evidence type="ECO:0000256" key="1">
    <source>
        <dbReference type="SAM" id="SignalP"/>
    </source>
</evidence>
<feature type="chain" id="PRO_5039284202" description="Secreted protein" evidence="1">
    <location>
        <begin position="18"/>
        <end position="69"/>
    </location>
</feature>
<protein>
    <recommendedName>
        <fullName evidence="4">Secreted protein</fullName>
    </recommendedName>
</protein>
<feature type="signal peptide" evidence="1">
    <location>
        <begin position="1"/>
        <end position="17"/>
    </location>
</feature>
<evidence type="ECO:0000313" key="3">
    <source>
        <dbReference type="Proteomes" id="UP000030760"/>
    </source>
</evidence>
<evidence type="ECO:0000313" key="2">
    <source>
        <dbReference type="EMBL" id="EMF56766.1"/>
    </source>
</evidence>
<organism evidence="2 3">
    <name type="scientific">Streptomyces bottropensis ATCC 25435</name>
    <dbReference type="NCBI Taxonomy" id="1054862"/>
    <lineage>
        <taxon>Bacteria</taxon>
        <taxon>Bacillati</taxon>
        <taxon>Actinomycetota</taxon>
        <taxon>Actinomycetes</taxon>
        <taxon>Kitasatosporales</taxon>
        <taxon>Streptomycetaceae</taxon>
        <taxon>Streptomyces</taxon>
    </lineage>
</organism>
<proteinExistence type="predicted"/>
<evidence type="ECO:0008006" key="4">
    <source>
        <dbReference type="Google" id="ProtNLM"/>
    </source>
</evidence>
<dbReference type="AlphaFoldDB" id="M3EK71"/>
<name>M3EK71_9ACTN</name>
<sequence>MSQGRAVIGFMAGSATAAAVNCWAQVQVAAQPYAGLTGIPRRLLRCGRRPPVGEQLLEGELGPTQVTSR</sequence>